<dbReference type="EMBL" id="JBJXVJ010000005">
    <property type="protein sequence ID" value="MFN1219450.1"/>
    <property type="molecule type" value="Genomic_DNA"/>
</dbReference>
<protein>
    <submittedName>
        <fullName evidence="1">Uncharacterized protein</fullName>
    </submittedName>
</protein>
<gene>
    <name evidence="1" type="ORF">ACKW6Q_20985</name>
</gene>
<comment type="caution">
    <text evidence="1">The sequence shown here is derived from an EMBL/GenBank/DDBJ whole genome shotgun (WGS) entry which is preliminary data.</text>
</comment>
<dbReference type="Proteomes" id="UP001634154">
    <property type="component" value="Unassembled WGS sequence"/>
</dbReference>
<reference evidence="1 2" key="1">
    <citation type="submission" date="2024-12" db="EMBL/GenBank/DDBJ databases">
        <title>Draft genome sequence of Chryseobacterium kwangjuense AG447.</title>
        <authorList>
            <person name="Cheptsov V.S."/>
            <person name="Belov A."/>
            <person name="Zavarzina A.G."/>
        </authorList>
    </citation>
    <scope>NUCLEOTIDE SEQUENCE [LARGE SCALE GENOMIC DNA]</scope>
    <source>
        <strain evidence="1 2">AG447</strain>
    </source>
</reference>
<proteinExistence type="predicted"/>
<name>A0ABW9K805_9FLAO</name>
<keyword evidence="2" id="KW-1185">Reference proteome</keyword>
<sequence length="269" mass="31713">MKNPEKLNLILELIQDEYENEKLDLEQLQVIIELCKTFQVKEEMNIKRYKQYQSFFNNNKDSRNFQFFDMDDFKYPGASTPFPQDSTLPMEFMGEFKEEFPDIYEKTSHIFLGVAEQLFNNKDKIIVYLAQTRSEVVLCVLINDEYYQINDVRELTKIDPIWVSNFEAPAGLGASLDKYLNDRRKDKPKNTRKFEITKNVYTYLKDENQEAIILFPAICMDNDTNNPSKESYKYRYTYMISFGDETSDFNDLRGAVIFDRNGLCPPGTC</sequence>
<organism evidence="1 2">
    <name type="scientific">Chryseobacterium kwangjuense</name>
    <dbReference type="NCBI Taxonomy" id="267125"/>
    <lineage>
        <taxon>Bacteria</taxon>
        <taxon>Pseudomonadati</taxon>
        <taxon>Bacteroidota</taxon>
        <taxon>Flavobacteriia</taxon>
        <taxon>Flavobacteriales</taxon>
        <taxon>Weeksellaceae</taxon>
        <taxon>Chryseobacterium group</taxon>
        <taxon>Chryseobacterium</taxon>
    </lineage>
</organism>
<dbReference type="RefSeq" id="WP_409358124.1">
    <property type="nucleotide sequence ID" value="NZ_JBJXVJ010000005.1"/>
</dbReference>
<evidence type="ECO:0000313" key="2">
    <source>
        <dbReference type="Proteomes" id="UP001634154"/>
    </source>
</evidence>
<evidence type="ECO:0000313" key="1">
    <source>
        <dbReference type="EMBL" id="MFN1219450.1"/>
    </source>
</evidence>
<accession>A0ABW9K805</accession>